<feature type="signal peptide" evidence="1">
    <location>
        <begin position="1"/>
        <end position="21"/>
    </location>
</feature>
<keyword evidence="1" id="KW-0732">Signal</keyword>
<proteinExistence type="predicted"/>
<dbReference type="PROSITE" id="PS51257">
    <property type="entry name" value="PROKAR_LIPOPROTEIN"/>
    <property type="match status" value="1"/>
</dbReference>
<gene>
    <name evidence="2" type="ORF">SAMN05660282_00113</name>
</gene>
<sequence>MMNFRVAIAILGLLTTSLLSVGCSSEDHSANGVPAAPFDEWEWVGISEPVSLLDKHSRNNVFWATDDGTGEAQSYQAVYYPSMQRFDDGWVVPTRDSLLFLDEQLQVKSQFDVGEGELNQQLKGVGSVDGSAVVLNFDVSDQDNSYASRLFALNDQGIHSFSITDYVSSMRACDDGSATWLTKATDSGDLGLVRMDPSGDTTEVVLETPDGTKLTSGATLLGCSEEGSYLGFYDDSGRLHAYAVEGSWPDVVLKEDWDIGDLFPKTEKGQMNRSFQVLDGKLYSFLHEGRVIALDFENHEVYQSEVLLPPDTNPVSATVDGENIYVVTQPQGGARELRVHSFSLRDPRPSDGGFLLEGFFSLPHSERGNPYAVPHNVYPARR</sequence>
<dbReference type="OrthoDB" id="4422409at2"/>
<dbReference type="RefSeq" id="WP_092283352.1">
    <property type="nucleotide sequence ID" value="NZ_FOPJ01000001.1"/>
</dbReference>
<evidence type="ECO:0000313" key="2">
    <source>
        <dbReference type="EMBL" id="SFG16799.1"/>
    </source>
</evidence>
<dbReference type="SUPFAM" id="SSF69304">
    <property type="entry name" value="Tricorn protease N-terminal domain"/>
    <property type="match status" value="1"/>
</dbReference>
<protein>
    <submittedName>
        <fullName evidence="2">Uncharacterized protein</fullName>
    </submittedName>
</protein>
<organism evidence="2 3">
    <name type="scientific">Corynebacterium spheniscorum</name>
    <dbReference type="NCBI Taxonomy" id="185761"/>
    <lineage>
        <taxon>Bacteria</taxon>
        <taxon>Bacillati</taxon>
        <taxon>Actinomycetota</taxon>
        <taxon>Actinomycetes</taxon>
        <taxon>Mycobacteriales</taxon>
        <taxon>Corynebacteriaceae</taxon>
        <taxon>Corynebacterium</taxon>
    </lineage>
</organism>
<dbReference type="AlphaFoldDB" id="A0A1I2PNU4"/>
<evidence type="ECO:0000313" key="3">
    <source>
        <dbReference type="Proteomes" id="UP000199065"/>
    </source>
</evidence>
<keyword evidence="3" id="KW-1185">Reference proteome</keyword>
<accession>A0A1I2PNU4</accession>
<evidence type="ECO:0000256" key="1">
    <source>
        <dbReference type="SAM" id="SignalP"/>
    </source>
</evidence>
<name>A0A1I2PNU4_9CORY</name>
<feature type="chain" id="PRO_5038903139" evidence="1">
    <location>
        <begin position="22"/>
        <end position="382"/>
    </location>
</feature>
<dbReference type="Proteomes" id="UP000199065">
    <property type="component" value="Unassembled WGS sequence"/>
</dbReference>
<reference evidence="2 3" key="1">
    <citation type="submission" date="2016-10" db="EMBL/GenBank/DDBJ databases">
        <authorList>
            <person name="de Groot N.N."/>
        </authorList>
    </citation>
    <scope>NUCLEOTIDE SEQUENCE [LARGE SCALE GENOMIC DNA]</scope>
    <source>
        <strain>J11</strain>
        <strain evidence="3">PG 39</strain>
    </source>
</reference>
<dbReference type="EMBL" id="FOPJ01000001">
    <property type="protein sequence ID" value="SFG16799.1"/>
    <property type="molecule type" value="Genomic_DNA"/>
</dbReference>